<name>X1EQL1_9ZZZZ</name>
<evidence type="ECO:0000313" key="1">
    <source>
        <dbReference type="EMBL" id="GAH35671.1"/>
    </source>
</evidence>
<organism evidence="1">
    <name type="scientific">marine sediment metagenome</name>
    <dbReference type="NCBI Taxonomy" id="412755"/>
    <lineage>
        <taxon>unclassified sequences</taxon>
        <taxon>metagenomes</taxon>
        <taxon>ecological metagenomes</taxon>
    </lineage>
</organism>
<accession>X1EQL1</accession>
<gene>
    <name evidence="1" type="ORF">S03H2_15758</name>
</gene>
<comment type="caution">
    <text evidence="1">The sequence shown here is derived from an EMBL/GenBank/DDBJ whole genome shotgun (WGS) entry which is preliminary data.</text>
</comment>
<protein>
    <submittedName>
        <fullName evidence="1">Uncharacterized protein</fullName>
    </submittedName>
</protein>
<reference evidence="1" key="1">
    <citation type="journal article" date="2014" name="Front. Microbiol.">
        <title>High frequency of phylogenetically diverse reductive dehalogenase-homologous genes in deep subseafloor sedimentary metagenomes.</title>
        <authorList>
            <person name="Kawai M."/>
            <person name="Futagami T."/>
            <person name="Toyoda A."/>
            <person name="Takaki Y."/>
            <person name="Nishi S."/>
            <person name="Hori S."/>
            <person name="Arai W."/>
            <person name="Tsubouchi T."/>
            <person name="Morono Y."/>
            <person name="Uchiyama I."/>
            <person name="Ito T."/>
            <person name="Fujiyama A."/>
            <person name="Inagaki F."/>
            <person name="Takami H."/>
        </authorList>
    </citation>
    <scope>NUCLEOTIDE SEQUENCE</scope>
    <source>
        <strain evidence="1">Expedition CK06-06</strain>
    </source>
</reference>
<sequence>MAKTTPDKYANVAFATVGCTAIDTLSFAQIRFGVGIFQGIALILHRVLYYPTEVATRELVAATDSLRMAITTSNRLTQIYEVSEPALIDAVHLIGVGVNVEPLRVPIVSDFTSLPGGGRILPANPLFGAINTAGAVAASSMRIQLDFTFVELADKDYIELIQSQLPANV</sequence>
<dbReference type="AlphaFoldDB" id="X1EQL1"/>
<dbReference type="EMBL" id="BARU01008019">
    <property type="protein sequence ID" value="GAH35671.1"/>
    <property type="molecule type" value="Genomic_DNA"/>
</dbReference>
<dbReference type="PROSITE" id="PS51257">
    <property type="entry name" value="PROKAR_LIPOPROTEIN"/>
    <property type="match status" value="1"/>
</dbReference>
<proteinExistence type="predicted"/>